<proteinExistence type="predicted"/>
<keyword evidence="2" id="KW-1185">Reference proteome</keyword>
<organism evidence="1 2">
    <name type="scientific">Endocarpon pusillum</name>
    <dbReference type="NCBI Taxonomy" id="364733"/>
    <lineage>
        <taxon>Eukaryota</taxon>
        <taxon>Fungi</taxon>
        <taxon>Dikarya</taxon>
        <taxon>Ascomycota</taxon>
        <taxon>Pezizomycotina</taxon>
        <taxon>Eurotiomycetes</taxon>
        <taxon>Chaetothyriomycetidae</taxon>
        <taxon>Verrucariales</taxon>
        <taxon>Verrucariaceae</taxon>
        <taxon>Endocarpon</taxon>
    </lineage>
</organism>
<gene>
    <name evidence="1" type="ORF">GJ744_011622</name>
</gene>
<evidence type="ECO:0000313" key="2">
    <source>
        <dbReference type="Proteomes" id="UP000606974"/>
    </source>
</evidence>
<sequence>MASSGIPNDSSFTWSKTGLGEATFNALASLTSIRNGGEISSVAANFEDSDELRRVLQP</sequence>
<reference evidence="1" key="1">
    <citation type="submission" date="2020-02" db="EMBL/GenBank/DDBJ databases">
        <authorList>
            <person name="Palmer J.M."/>
        </authorList>
    </citation>
    <scope>NUCLEOTIDE SEQUENCE</scope>
    <source>
        <strain evidence="1">EPUS1.4</strain>
        <tissue evidence="1">Thallus</tissue>
    </source>
</reference>
<accession>A0A8H7AK47</accession>
<name>A0A8H7AK47_9EURO</name>
<evidence type="ECO:0000313" key="1">
    <source>
        <dbReference type="EMBL" id="KAF7506585.1"/>
    </source>
</evidence>
<comment type="caution">
    <text evidence="1">The sequence shown here is derived from an EMBL/GenBank/DDBJ whole genome shotgun (WGS) entry which is preliminary data.</text>
</comment>
<dbReference type="AlphaFoldDB" id="A0A8H7AK47"/>
<dbReference type="Proteomes" id="UP000606974">
    <property type="component" value="Unassembled WGS sequence"/>
</dbReference>
<protein>
    <submittedName>
        <fullName evidence="1">Uncharacterized protein</fullName>
    </submittedName>
</protein>
<dbReference type="EMBL" id="JAACFV010000084">
    <property type="protein sequence ID" value="KAF7506585.1"/>
    <property type="molecule type" value="Genomic_DNA"/>
</dbReference>